<dbReference type="EMBL" id="MN484601">
    <property type="protein sequence ID" value="QGF20242.1"/>
    <property type="molecule type" value="Genomic_DNA"/>
</dbReference>
<reference evidence="1 2" key="1">
    <citation type="submission" date="2019-09" db="EMBL/GenBank/DDBJ databases">
        <authorList>
            <person name="Christie C.A."/>
            <person name="Diallo A.S."/>
            <person name="Dixon Z."/>
            <person name="McIntosh P.M."/>
            <person name="Murthy K.H."/>
            <person name="Rosen M.G."/>
            <person name="Simpson L.M."/>
            <person name="Koustas K."/>
            <person name="Fogarty M.P."/>
            <person name="Molloy S.D."/>
            <person name="Garlena R.A."/>
            <person name="Russell D.A."/>
            <person name="Pope W.H."/>
            <person name="Jacobs-Sera D."/>
            <person name="Hatfull G.F."/>
        </authorList>
    </citation>
    <scope>NUCLEOTIDE SEQUENCE [LARGE SCALE GENOMIC DNA]</scope>
</reference>
<dbReference type="RefSeq" id="YP_010648772.1">
    <property type="nucleotide sequence ID" value="NC_070762.1"/>
</dbReference>
<keyword evidence="2" id="KW-1185">Reference proteome</keyword>
<name>A0A5Q2F0H4_9CAUD</name>
<gene>
    <name evidence="1" type="primary">63</name>
    <name evidence="1" type="ORF">SEA_SIXAMA_63</name>
</gene>
<proteinExistence type="predicted"/>
<protein>
    <submittedName>
        <fullName evidence="1">Uncharacterized protein</fullName>
    </submittedName>
</protein>
<evidence type="ECO:0000313" key="2">
    <source>
        <dbReference type="Proteomes" id="UP000400849"/>
    </source>
</evidence>
<dbReference type="Proteomes" id="UP000400849">
    <property type="component" value="Segment"/>
</dbReference>
<dbReference type="KEGG" id="vg:77924231"/>
<organism evidence="1 2">
    <name type="scientific">Gordonia phage Sixama</name>
    <dbReference type="NCBI Taxonomy" id="2653271"/>
    <lineage>
        <taxon>Viruses</taxon>
        <taxon>Duplodnaviria</taxon>
        <taxon>Heunggongvirae</taxon>
        <taxon>Uroviricota</taxon>
        <taxon>Caudoviricetes</taxon>
        <taxon>Sixamavirus</taxon>
        <taxon>Sixamavirus sixama</taxon>
    </lineage>
</organism>
<dbReference type="GeneID" id="77924231"/>
<evidence type="ECO:0000313" key="1">
    <source>
        <dbReference type="EMBL" id="QGF20242.1"/>
    </source>
</evidence>
<accession>A0A5Q2F0H4</accession>
<sequence length="585" mass="66429">MTDLVDNLETVGIPNLTKINWNQPLVESIRLSIYGNRLPVVYPIEPGSGMPVDDEKLKLITRTPAGFKEIKSVCYVNSRMVAKVPEPKDEWTEVNLFMDVARAVERFRRTIGHLPRAGAILATVLTELGWPVHLVIKVLNTSRPTISRWIFLQQEETLTDAELDALHDSFVVGDFSYLLDFRTLAFRTKRTGLVFKKAVFLPNVAVYHFMQALWRIAYRTRGNKSGYEEMACAATLDIVIELLLRRGATALNIAKILGIQHMAVIQRNRKAQDVFGQVETTMGSPTFGSYFDGYSLSDMEEFVKKHAPSSKDLGRVLEYTSVDQRVFDEDEARMKAFLLQVRTSQPTSSHPIPVPNVSVLAGKGYPDALPELKELDALPGYAVASYLDKMPFQYLPVSPNLYKSNQEALIDFYQDANDPPAGVHPLVNSSVAILGFDGIRSHYGAVVRPDKWKNGTLLTEHMLLQATMQYDRQKHGEGYGTTTYHWVPEEILDRIMISTEDHARHYMDSLPRSTPDSGERSQITVDYIRRFFPKHHLDLIDTWLEESDKRKAKDDNEKSLLWKCFYNPAEILDKYPAPTTRGVRS</sequence>